<sequence>MWYNQVHTGLIVSQEIKSFKSTGYGGVMVMNCVKIECEYNWSNKTKLKLSIFNKCNLLSLFLSKLKALQPGS</sequence>
<reference evidence="1 2" key="1">
    <citation type="submission" date="2018-12" db="EMBL/GenBank/DDBJ databases">
        <title>Food and Water Safety Consortium.</title>
        <authorList>
            <person name="Tyson S."/>
            <person name="Peterson C.-L."/>
            <person name="Olson A."/>
            <person name="Tyler S."/>
            <person name="Cabral J."/>
            <person name="Lynch T."/>
            <person name="Knox N."/>
            <person name="Van Domselaar G."/>
            <person name="Graham M."/>
        </authorList>
    </citation>
    <scope>NUCLEOTIDE SEQUENCE [LARGE SCALE GENOMIC DNA]</scope>
    <source>
        <strain evidence="1 2">FWSEC0384</strain>
    </source>
</reference>
<comment type="caution">
    <text evidence="1">The sequence shown here is derived from an EMBL/GenBank/DDBJ whole genome shotgun (WGS) entry which is preliminary data.</text>
</comment>
<dbReference type="Proteomes" id="UP000306700">
    <property type="component" value="Unassembled WGS sequence"/>
</dbReference>
<proteinExistence type="predicted"/>
<gene>
    <name evidence="1" type="ORF">C9160_25660</name>
</gene>
<dbReference type="EMBL" id="RRNI01000061">
    <property type="protein sequence ID" value="TJH15637.1"/>
    <property type="molecule type" value="Genomic_DNA"/>
</dbReference>
<organism evidence="1 2">
    <name type="scientific">Escherichia coli</name>
    <dbReference type="NCBI Taxonomy" id="562"/>
    <lineage>
        <taxon>Bacteria</taxon>
        <taxon>Pseudomonadati</taxon>
        <taxon>Pseudomonadota</taxon>
        <taxon>Gammaproteobacteria</taxon>
        <taxon>Enterobacterales</taxon>
        <taxon>Enterobacteriaceae</taxon>
        <taxon>Escherichia</taxon>
    </lineage>
</organism>
<protein>
    <submittedName>
        <fullName evidence="1">Uncharacterized protein</fullName>
    </submittedName>
</protein>
<evidence type="ECO:0000313" key="2">
    <source>
        <dbReference type="Proteomes" id="UP000306700"/>
    </source>
</evidence>
<evidence type="ECO:0000313" key="1">
    <source>
        <dbReference type="EMBL" id="TJH15637.1"/>
    </source>
</evidence>
<accession>A0A3T9FQT0</accession>
<dbReference type="AlphaFoldDB" id="A0A3T9FQT0"/>
<name>A0A3T9FQT0_ECOLX</name>